<proteinExistence type="predicted"/>
<name>A0A7S0L487_9EUKA</name>
<dbReference type="EMBL" id="HBEY01010509">
    <property type="protein sequence ID" value="CAD8601778.1"/>
    <property type="molecule type" value="Transcribed_RNA"/>
</dbReference>
<feature type="chain" id="PRO_5031259156" evidence="1">
    <location>
        <begin position="19"/>
        <end position="257"/>
    </location>
</feature>
<sequence>MAPLAHLIWALTLSPTVAYTPALLLHRAAQCSHGELPVHAFQVVTAHAPTRSLERAHCRMSSTSDATVRELSISQIAEMVETSFVSACMDAARGYIDTMKLFIVAVKAAFERGVSFERLAQALSGCERQTAGRPLMAEEEELRKVWACLVYLTLEETDHHPHYHAAPASPGQTVPAEQRERFADFVTNVVDARAKGITLPSLQLESVWRGDEPRNAVETAVLSQSMRVVFLTITVLKEEALASGKEPPKPFIPGVDN</sequence>
<protein>
    <submittedName>
        <fullName evidence="2">Uncharacterized protein</fullName>
    </submittedName>
</protein>
<feature type="signal peptide" evidence="1">
    <location>
        <begin position="1"/>
        <end position="18"/>
    </location>
</feature>
<evidence type="ECO:0000256" key="1">
    <source>
        <dbReference type="SAM" id="SignalP"/>
    </source>
</evidence>
<keyword evidence="1" id="KW-0732">Signal</keyword>
<dbReference type="AlphaFoldDB" id="A0A7S0L487"/>
<evidence type="ECO:0000313" key="2">
    <source>
        <dbReference type="EMBL" id="CAD8601778.1"/>
    </source>
</evidence>
<gene>
    <name evidence="2" type="ORF">CPEL01642_LOCUS5109</name>
</gene>
<reference evidence="2" key="1">
    <citation type="submission" date="2021-01" db="EMBL/GenBank/DDBJ databases">
        <authorList>
            <person name="Corre E."/>
            <person name="Pelletier E."/>
            <person name="Niang G."/>
            <person name="Scheremetjew M."/>
            <person name="Finn R."/>
            <person name="Kale V."/>
            <person name="Holt S."/>
            <person name="Cochrane G."/>
            <person name="Meng A."/>
            <person name="Brown T."/>
            <person name="Cohen L."/>
        </authorList>
    </citation>
    <scope>NUCLEOTIDE SEQUENCE</scope>
    <source>
        <strain evidence="2">PLY182g</strain>
    </source>
</reference>
<accession>A0A7S0L487</accession>
<organism evidence="2">
    <name type="scientific">Coccolithus braarudii</name>
    <dbReference type="NCBI Taxonomy" id="221442"/>
    <lineage>
        <taxon>Eukaryota</taxon>
        <taxon>Haptista</taxon>
        <taxon>Haptophyta</taxon>
        <taxon>Prymnesiophyceae</taxon>
        <taxon>Coccolithales</taxon>
        <taxon>Coccolithaceae</taxon>
        <taxon>Coccolithus</taxon>
    </lineage>
</organism>